<organism evidence="1 2">
    <name type="scientific">Mythimna loreyi</name>
    <dbReference type="NCBI Taxonomy" id="667449"/>
    <lineage>
        <taxon>Eukaryota</taxon>
        <taxon>Metazoa</taxon>
        <taxon>Ecdysozoa</taxon>
        <taxon>Arthropoda</taxon>
        <taxon>Hexapoda</taxon>
        <taxon>Insecta</taxon>
        <taxon>Pterygota</taxon>
        <taxon>Neoptera</taxon>
        <taxon>Endopterygota</taxon>
        <taxon>Lepidoptera</taxon>
        <taxon>Glossata</taxon>
        <taxon>Ditrysia</taxon>
        <taxon>Noctuoidea</taxon>
        <taxon>Noctuidae</taxon>
        <taxon>Noctuinae</taxon>
        <taxon>Hadenini</taxon>
        <taxon>Mythimna</taxon>
    </lineage>
</organism>
<name>A0ACC2QBG9_9NEOP</name>
<keyword evidence="2" id="KW-1185">Reference proteome</keyword>
<protein>
    <submittedName>
        <fullName evidence="1">Uncharacterized protein</fullName>
    </submittedName>
</protein>
<sequence length="1173" mass="138439">MAPLDLQGETLGERHQNYNKLLKTALDNREPLADFTSDDNDVEKLLKIDLACNNRNVDYIINVFKFGDMLCLSRALAQSTWLVTEPQYAHLINPDYLHAQLLQHMSTKAFIKLNKHIRHHIQDEARAEQFYLHEKKLTDAFKWLPSCSVAFIEANIEKHVHDCKLRTFKRLCEKSPNIFEIFIKKVNYYDKTRYAQAVMFLLKADVEKYLDLLEKESHSNSYNLPKFNDKATNIIMKKCPTRIMDKFDRYVSFIDIPTFSKYVKRDEIKTFLYTQANKDKDNNFEYYNLRRFFNYDSLKYFIKRLPKDEQFDFVKKVFIDKENVEAIEENLKVGTEPYNMKKLYIAVQTPSYVWYRFASFERAFEDITRIISKDLDNKNKGPMLKTLITCADHNLEHIQTLLQYYLDKHGKEEYRSTLSFTTDLLQQAKIHLYDEKTWNLVNELFKILKINDKTSSSRNTKIIVDSIIVYNLLHDLSVPADIQEQFSFDTLKSYESKLNEEQKEKIFRYLYEYLLNKFKPITKEENSLTESIKILVNVLRLLRVWKKQLTDFPFVIDKIKEFVKTKRENAWKVSLLPIYNFNKSWRKHMFEESVTMSPCEEVCLNALKHDPQLLQRNQQDVDTLRADDAVSLRRLLAKLRIYWPHSLAQHWTEAYFLNLNKTEGHKATVRGICSALPQKPLLEFIEKYKPAQAKIDWNGIDDRVLSIQRFIAKNMHIARPQPSPDTILLYAKGDYLQYALPSLLAIFYNLNIVQSQEHIPKLLDAPVSVQKHGIRLAYRKLELESVKKIFFDCWKASKNASIRAIIFQFTFELLCREKDPANAVSLWELIELFIDNLSFEEDKKIYDLMSSVSKVPLNVRAKYLMKSYKFMKSLAQKVKEEDRNRYQSLTAQLAQHTREIMEEMSPDFVTDVIKEFIDKDFFGTENYFGTIYSSGGIISVISAYLLCSKDENVQTEKYEKVFVPIMQRAFSKWGDKRDGNYVTRVHFQYLLTRLSDDLKDYVAENKMIVPVKMFVDIQTELDKNLSISENYMLLSKWKLTVAVAKLAGKLNSDTKDWEGIATEIAPEFGKICLDYLKEDVKLHFPCIYKLFAKVLNEMFSTLFTGDYNKVKIYESLLADTDFVQGYLITILNSSDSYSYNKENYGGLWKKIFEHPSVEVKMHYYYRNRDERRY</sequence>
<reference evidence="1" key="1">
    <citation type="submission" date="2023-03" db="EMBL/GenBank/DDBJ databases">
        <title>Chromosome-level genomes of two armyworms, Mythimna separata and Mythimna loreyi, provide insights into the biosynthesis and reception of sex pheromones.</title>
        <authorList>
            <person name="Zhao H."/>
        </authorList>
    </citation>
    <scope>NUCLEOTIDE SEQUENCE</scope>
    <source>
        <strain evidence="1">BeijingLab</strain>
    </source>
</reference>
<proteinExistence type="predicted"/>
<gene>
    <name evidence="1" type="ORF">PYW08_008265</name>
</gene>
<dbReference type="EMBL" id="CM056797">
    <property type="protein sequence ID" value="KAJ8712961.1"/>
    <property type="molecule type" value="Genomic_DNA"/>
</dbReference>
<evidence type="ECO:0000313" key="1">
    <source>
        <dbReference type="EMBL" id="KAJ8712961.1"/>
    </source>
</evidence>
<evidence type="ECO:0000313" key="2">
    <source>
        <dbReference type="Proteomes" id="UP001231649"/>
    </source>
</evidence>
<accession>A0ACC2QBG9</accession>
<comment type="caution">
    <text evidence="1">The sequence shown here is derived from an EMBL/GenBank/DDBJ whole genome shotgun (WGS) entry which is preliminary data.</text>
</comment>
<dbReference type="Proteomes" id="UP001231649">
    <property type="component" value="Chromosome 21"/>
</dbReference>